<reference evidence="2" key="1">
    <citation type="submission" date="2022-11" db="UniProtKB">
        <authorList>
            <consortium name="WormBaseParasite"/>
        </authorList>
    </citation>
    <scope>IDENTIFICATION</scope>
</reference>
<name>A0A915KXA6_ROMCU</name>
<evidence type="ECO:0000313" key="2">
    <source>
        <dbReference type="WBParaSite" id="nRc.2.0.1.t43587-RA"/>
    </source>
</evidence>
<keyword evidence="1" id="KW-1185">Reference proteome</keyword>
<proteinExistence type="predicted"/>
<protein>
    <submittedName>
        <fullName evidence="2">Uncharacterized protein</fullName>
    </submittedName>
</protein>
<dbReference type="WBParaSite" id="nRc.2.0.1.t43587-RA">
    <property type="protein sequence ID" value="nRc.2.0.1.t43587-RA"/>
    <property type="gene ID" value="nRc.2.0.1.g43587"/>
</dbReference>
<accession>A0A915KXA6</accession>
<dbReference type="AlphaFoldDB" id="A0A915KXA6"/>
<sequence length="97" mass="11191">MTRLSASVTKFMATPFLPKRPERPILERMKRFKLTIADTVYFRLRISAVKKSTFRLVLQKMTACVMLIVAYKSDKNSDRKRCRFSRTGLGLSDNVAS</sequence>
<organism evidence="1 2">
    <name type="scientific">Romanomermis culicivorax</name>
    <name type="common">Nematode worm</name>
    <dbReference type="NCBI Taxonomy" id="13658"/>
    <lineage>
        <taxon>Eukaryota</taxon>
        <taxon>Metazoa</taxon>
        <taxon>Ecdysozoa</taxon>
        <taxon>Nematoda</taxon>
        <taxon>Enoplea</taxon>
        <taxon>Dorylaimia</taxon>
        <taxon>Mermithida</taxon>
        <taxon>Mermithoidea</taxon>
        <taxon>Mermithidae</taxon>
        <taxon>Romanomermis</taxon>
    </lineage>
</organism>
<dbReference type="Proteomes" id="UP000887565">
    <property type="component" value="Unplaced"/>
</dbReference>
<evidence type="ECO:0000313" key="1">
    <source>
        <dbReference type="Proteomes" id="UP000887565"/>
    </source>
</evidence>